<reference evidence="2" key="1">
    <citation type="journal article" date="2001" name="Int. J. Syst. Evol. Microbiol.">
        <title>Methanofollis aquaemaris sp. nov., a methanogen isolated from an aquaculture fish pond.</title>
        <authorList>
            <person name="Lai M.C."/>
            <person name="Chen S.C."/>
        </authorList>
    </citation>
    <scope>NUCLEOTIDE SEQUENCE</scope>
    <source>
        <strain evidence="2">N2F9704</strain>
    </source>
</reference>
<name>A0A8A3S3E8_9EURY</name>
<dbReference type="Pfam" id="PF16289">
    <property type="entry name" value="PIN_12"/>
    <property type="match status" value="1"/>
</dbReference>
<proteinExistence type="predicted"/>
<dbReference type="RefSeq" id="WP_265581732.1">
    <property type="nucleotide sequence ID" value="NZ_CP036172.1"/>
</dbReference>
<dbReference type="KEGG" id="maqe:RJ40_02235"/>
<dbReference type="InterPro" id="IPR032557">
    <property type="entry name" value="DUF4935"/>
</dbReference>
<protein>
    <recommendedName>
        <fullName evidence="1">DUF4935 domain-containing protein</fullName>
    </recommendedName>
</protein>
<dbReference type="GeneID" id="76423140"/>
<dbReference type="Proteomes" id="UP001042704">
    <property type="component" value="Chromosome"/>
</dbReference>
<reference evidence="2" key="2">
    <citation type="submission" date="2019-02" db="EMBL/GenBank/DDBJ databases">
        <authorList>
            <person name="Chen S.-C."/>
            <person name="Chien H.-H."/>
            <person name="Lai M.-C."/>
        </authorList>
    </citation>
    <scope>NUCLEOTIDE SEQUENCE</scope>
    <source>
        <strain evidence="2">N2F9704</strain>
    </source>
</reference>
<organism evidence="2 3">
    <name type="scientific">Methanofollis aquaemaris</name>
    <dbReference type="NCBI Taxonomy" id="126734"/>
    <lineage>
        <taxon>Archaea</taxon>
        <taxon>Methanobacteriati</taxon>
        <taxon>Methanobacteriota</taxon>
        <taxon>Stenosarchaea group</taxon>
        <taxon>Methanomicrobia</taxon>
        <taxon>Methanomicrobiales</taxon>
        <taxon>Methanomicrobiaceae</taxon>
        <taxon>Methanofollis</taxon>
    </lineage>
</organism>
<dbReference type="EMBL" id="CP036172">
    <property type="protein sequence ID" value="QSZ66399.1"/>
    <property type="molecule type" value="Genomic_DNA"/>
</dbReference>
<dbReference type="AlphaFoldDB" id="A0A8A3S3E8"/>
<keyword evidence="3" id="KW-1185">Reference proteome</keyword>
<evidence type="ECO:0000259" key="1">
    <source>
        <dbReference type="Pfam" id="PF16289"/>
    </source>
</evidence>
<accession>A0A8A3S3E8</accession>
<evidence type="ECO:0000313" key="3">
    <source>
        <dbReference type="Proteomes" id="UP001042704"/>
    </source>
</evidence>
<feature type="domain" description="DUF4935" evidence="1">
    <location>
        <begin position="4"/>
        <end position="183"/>
    </location>
</feature>
<evidence type="ECO:0000313" key="2">
    <source>
        <dbReference type="EMBL" id="QSZ66399.1"/>
    </source>
</evidence>
<gene>
    <name evidence="2" type="ORF">RJ40_02235</name>
</gene>
<sequence length="230" mass="25799">MTRVFIDTNLFLGLYDAGEDFQTVIAEIERLKPDLLLPETVLDEFLRNRDRLLGHHAKALRNAAGAVQSPPSFLRDSPETAAFEEAAERYSHSLLALADEIEAMITDKKEDPVWAAIERLATDSGVRVIRWTGEHLGRAQSRKLVGNPPKNERGQTVGDEVIWEILLDEAEDDLVVITRDQTYQNHLSFLIHEFKLRTGHRLIVDDRISAALLATGREPSEALLRLEGGG</sequence>